<dbReference type="Proteomes" id="UP001162164">
    <property type="component" value="Unassembled WGS sequence"/>
</dbReference>
<organism evidence="3 4">
    <name type="scientific">Molorchus minor</name>
    <dbReference type="NCBI Taxonomy" id="1323400"/>
    <lineage>
        <taxon>Eukaryota</taxon>
        <taxon>Metazoa</taxon>
        <taxon>Ecdysozoa</taxon>
        <taxon>Arthropoda</taxon>
        <taxon>Hexapoda</taxon>
        <taxon>Insecta</taxon>
        <taxon>Pterygota</taxon>
        <taxon>Neoptera</taxon>
        <taxon>Endopterygota</taxon>
        <taxon>Coleoptera</taxon>
        <taxon>Polyphaga</taxon>
        <taxon>Cucujiformia</taxon>
        <taxon>Chrysomeloidea</taxon>
        <taxon>Cerambycidae</taxon>
        <taxon>Lamiinae</taxon>
        <taxon>Monochamini</taxon>
        <taxon>Molorchus</taxon>
    </lineage>
</organism>
<keyword evidence="2" id="KW-0812">Transmembrane</keyword>
<evidence type="ECO:0000313" key="4">
    <source>
        <dbReference type="Proteomes" id="UP001162164"/>
    </source>
</evidence>
<reference evidence="3" key="1">
    <citation type="journal article" date="2023" name="Insect Mol. Biol.">
        <title>Genome sequencing provides insights into the evolution of gene families encoding plant cell wall-degrading enzymes in longhorned beetles.</title>
        <authorList>
            <person name="Shin N.R."/>
            <person name="Okamura Y."/>
            <person name="Kirsch R."/>
            <person name="Pauchet Y."/>
        </authorList>
    </citation>
    <scope>NUCLEOTIDE SEQUENCE</scope>
    <source>
        <strain evidence="3">MMC_N1</strain>
    </source>
</reference>
<protein>
    <recommendedName>
        <fullName evidence="5">Tyrosine-protein kinase ephrin type A/B receptor-like domain-containing protein</fullName>
    </recommendedName>
</protein>
<dbReference type="Gene3D" id="2.10.50.10">
    <property type="entry name" value="Tumor Necrosis Factor Receptor, subunit A, domain 2"/>
    <property type="match status" value="1"/>
</dbReference>
<sequence>MTDNGDKETFDHVLEVITFPIYKVKMAIFYATNDSCSLKNSDTLYSYLPEPIGGLLCGQSGRLCKIDMNVPRCLTRNEEDFYNVTVTATVNPISSVLPSTEDASCDINCKLKIYSNMVGLVYKNAEMLQTQPILSKIDVPINFIPKGREATDVDPDITTKPPKIVTTCPSGYGVEQQRQRVCVLCPRHTYSEDDDAFCKVCPAGQYQPMPGSKSCLVCTSPLDDSMCLRMLYSDTRMFKLYVGVAFGMALLLILILAYWSSSGRDHTKDANRYEGSVKHRALSRRETDVENALLEPLLDKSDNPKRRNTPPKLPPPDF</sequence>
<accession>A0ABQ9J4N7</accession>
<keyword evidence="2" id="KW-1133">Transmembrane helix</keyword>
<evidence type="ECO:0008006" key="5">
    <source>
        <dbReference type="Google" id="ProtNLM"/>
    </source>
</evidence>
<name>A0ABQ9J4N7_9CUCU</name>
<dbReference type="EMBL" id="JAPWTJ010001248">
    <property type="protein sequence ID" value="KAJ8973045.1"/>
    <property type="molecule type" value="Genomic_DNA"/>
</dbReference>
<feature type="transmembrane region" description="Helical" evidence="2">
    <location>
        <begin position="238"/>
        <end position="259"/>
    </location>
</feature>
<evidence type="ECO:0000256" key="1">
    <source>
        <dbReference type="SAM" id="MobiDB-lite"/>
    </source>
</evidence>
<feature type="region of interest" description="Disordered" evidence="1">
    <location>
        <begin position="293"/>
        <end position="318"/>
    </location>
</feature>
<evidence type="ECO:0000313" key="3">
    <source>
        <dbReference type="EMBL" id="KAJ8973045.1"/>
    </source>
</evidence>
<proteinExistence type="predicted"/>
<evidence type="ECO:0000256" key="2">
    <source>
        <dbReference type="SAM" id="Phobius"/>
    </source>
</evidence>
<keyword evidence="4" id="KW-1185">Reference proteome</keyword>
<keyword evidence="2" id="KW-0472">Membrane</keyword>
<dbReference type="SMART" id="SM01411">
    <property type="entry name" value="Ephrin_rec_like"/>
    <property type="match status" value="1"/>
</dbReference>
<gene>
    <name evidence="3" type="ORF">NQ317_011325</name>
</gene>
<comment type="caution">
    <text evidence="3">The sequence shown here is derived from an EMBL/GenBank/DDBJ whole genome shotgun (WGS) entry which is preliminary data.</text>
</comment>